<dbReference type="OrthoDB" id="443401at2759"/>
<dbReference type="Proteomes" id="UP000193920">
    <property type="component" value="Unassembled WGS sequence"/>
</dbReference>
<protein>
    <recommendedName>
        <fullName evidence="5">PWI domain-containing protein</fullName>
    </recommendedName>
</protein>
<evidence type="ECO:0000256" key="2">
    <source>
        <dbReference type="SAM" id="MobiDB-lite"/>
    </source>
</evidence>
<dbReference type="PANTHER" id="PTHR14398">
    <property type="entry name" value="RNA RECOGNITION RRM/RNP DOMAIN"/>
    <property type="match status" value="1"/>
</dbReference>
<organism evidence="3 4">
    <name type="scientific">Neocallimastix californiae</name>
    <dbReference type="NCBI Taxonomy" id="1754190"/>
    <lineage>
        <taxon>Eukaryota</taxon>
        <taxon>Fungi</taxon>
        <taxon>Fungi incertae sedis</taxon>
        <taxon>Chytridiomycota</taxon>
        <taxon>Chytridiomycota incertae sedis</taxon>
        <taxon>Neocallimastigomycetes</taxon>
        <taxon>Neocallimastigales</taxon>
        <taxon>Neocallimastigaceae</taxon>
        <taxon>Neocallimastix</taxon>
    </lineage>
</organism>
<reference evidence="3 4" key="1">
    <citation type="submission" date="2016-08" db="EMBL/GenBank/DDBJ databases">
        <title>A Parts List for Fungal Cellulosomes Revealed by Comparative Genomics.</title>
        <authorList>
            <consortium name="DOE Joint Genome Institute"/>
            <person name="Haitjema C.H."/>
            <person name="Gilmore S.P."/>
            <person name="Henske J.K."/>
            <person name="Solomon K.V."/>
            <person name="De Groot R."/>
            <person name="Kuo A."/>
            <person name="Mondo S.J."/>
            <person name="Salamov A.A."/>
            <person name="Labutti K."/>
            <person name="Zhao Z."/>
            <person name="Chiniquy J."/>
            <person name="Barry K."/>
            <person name="Brewer H.M."/>
            <person name="Purvine S.O."/>
            <person name="Wright A.T."/>
            <person name="Boxma B."/>
            <person name="Van Alen T."/>
            <person name="Hackstein J.H."/>
            <person name="Baker S.E."/>
            <person name="Grigoriev I.V."/>
            <person name="O'Malley M.A."/>
        </authorList>
    </citation>
    <scope>NUCLEOTIDE SEQUENCE [LARGE SCALE GENOMIC DNA]</scope>
    <source>
        <strain evidence="3 4">G1</strain>
    </source>
</reference>
<name>A0A1Y2EA09_9FUNG</name>
<evidence type="ECO:0000313" key="3">
    <source>
        <dbReference type="EMBL" id="ORY68144.1"/>
    </source>
</evidence>
<dbReference type="AlphaFoldDB" id="A0A1Y2EA09"/>
<gene>
    <name evidence="3" type="ORF">LY90DRAFT_213580</name>
</gene>
<feature type="compositionally biased region" description="Acidic residues" evidence="2">
    <location>
        <begin position="73"/>
        <end position="85"/>
    </location>
</feature>
<dbReference type="EMBL" id="MCOG01000046">
    <property type="protein sequence ID" value="ORY68144.1"/>
    <property type="molecule type" value="Genomic_DNA"/>
</dbReference>
<dbReference type="STRING" id="1754190.A0A1Y2EA09"/>
<comment type="caution">
    <text evidence="3">The sequence shown here is derived from an EMBL/GenBank/DDBJ whole genome shotgun (WGS) entry which is preliminary data.</text>
</comment>
<proteinExistence type="predicted"/>
<feature type="compositionally biased region" description="Basic and acidic residues" evidence="2">
    <location>
        <begin position="58"/>
        <end position="72"/>
    </location>
</feature>
<keyword evidence="1" id="KW-0694">RNA-binding</keyword>
<evidence type="ECO:0000313" key="4">
    <source>
        <dbReference type="Proteomes" id="UP000193920"/>
    </source>
</evidence>
<sequence length="126" mass="14610">MIIEDDKKELLKQHLISILEPICDADPDTLADYVIALLSPDIPDKELKNLINSQLEEFLKSEKSSDLKRSRDDAEEQKEDSDQSDDDRNFKHKRITKDNKSSSHSTKPEHEEQTQPPNKKIEQKIN</sequence>
<feature type="compositionally biased region" description="Basic and acidic residues" evidence="2">
    <location>
        <begin position="96"/>
        <end position="126"/>
    </location>
</feature>
<accession>A0A1Y2EA09</accession>
<evidence type="ECO:0000256" key="1">
    <source>
        <dbReference type="ARBA" id="ARBA00022884"/>
    </source>
</evidence>
<dbReference type="GO" id="GO:0005634">
    <property type="term" value="C:nucleus"/>
    <property type="evidence" value="ECO:0007669"/>
    <property type="project" value="TreeGrafter"/>
</dbReference>
<keyword evidence="4" id="KW-1185">Reference proteome</keyword>
<evidence type="ECO:0008006" key="5">
    <source>
        <dbReference type="Google" id="ProtNLM"/>
    </source>
</evidence>
<dbReference type="InterPro" id="IPR045137">
    <property type="entry name" value="RBM26/27"/>
</dbReference>
<dbReference type="GO" id="GO:0003723">
    <property type="term" value="F:RNA binding"/>
    <property type="evidence" value="ECO:0007669"/>
    <property type="project" value="UniProtKB-KW"/>
</dbReference>
<dbReference type="PANTHER" id="PTHR14398:SF0">
    <property type="entry name" value="ZINC FINGER PROTEIN SWM"/>
    <property type="match status" value="1"/>
</dbReference>
<feature type="region of interest" description="Disordered" evidence="2">
    <location>
        <begin position="58"/>
        <end position="126"/>
    </location>
</feature>